<evidence type="ECO:0000313" key="1">
    <source>
        <dbReference type="EMBL" id="HIQ68180.1"/>
    </source>
</evidence>
<reference evidence="1" key="1">
    <citation type="submission" date="2020-10" db="EMBL/GenBank/DDBJ databases">
        <authorList>
            <person name="Gilroy R."/>
        </authorList>
    </citation>
    <scope>NUCLEOTIDE SEQUENCE</scope>
    <source>
        <strain evidence="1">13361</strain>
    </source>
</reference>
<proteinExistence type="predicted"/>
<reference evidence="1" key="2">
    <citation type="journal article" date="2021" name="PeerJ">
        <title>Extensive microbial diversity within the chicken gut microbiome revealed by metagenomics and culture.</title>
        <authorList>
            <person name="Gilroy R."/>
            <person name="Ravi A."/>
            <person name="Getino M."/>
            <person name="Pursley I."/>
            <person name="Horton D.L."/>
            <person name="Alikhan N.F."/>
            <person name="Baker D."/>
            <person name="Gharbi K."/>
            <person name="Hall N."/>
            <person name="Watson M."/>
            <person name="Adriaenssens E.M."/>
            <person name="Foster-Nyarko E."/>
            <person name="Jarju S."/>
            <person name="Secka A."/>
            <person name="Antonio M."/>
            <person name="Oren A."/>
            <person name="Chaudhuri R.R."/>
            <person name="La Ragione R."/>
            <person name="Hildebrand F."/>
            <person name="Pallen M.J."/>
        </authorList>
    </citation>
    <scope>NUCLEOTIDE SEQUENCE</scope>
    <source>
        <strain evidence="1">13361</strain>
    </source>
</reference>
<name>A0A9D1CM95_9FIRM</name>
<accession>A0A9D1CM95</accession>
<protein>
    <submittedName>
        <fullName evidence="1">Uncharacterized protein</fullName>
    </submittedName>
</protein>
<dbReference type="EMBL" id="DVFK01000089">
    <property type="protein sequence ID" value="HIQ68180.1"/>
    <property type="molecule type" value="Genomic_DNA"/>
</dbReference>
<gene>
    <name evidence="1" type="ORF">IAB74_06705</name>
</gene>
<organism evidence="1 2">
    <name type="scientific">Candidatus Faecousia excrementigallinarum</name>
    <dbReference type="NCBI Taxonomy" id="2840806"/>
    <lineage>
        <taxon>Bacteria</taxon>
        <taxon>Bacillati</taxon>
        <taxon>Bacillota</taxon>
        <taxon>Clostridia</taxon>
        <taxon>Eubacteriales</taxon>
        <taxon>Oscillospiraceae</taxon>
        <taxon>Faecousia</taxon>
    </lineage>
</organism>
<evidence type="ECO:0000313" key="2">
    <source>
        <dbReference type="Proteomes" id="UP000886796"/>
    </source>
</evidence>
<dbReference type="AlphaFoldDB" id="A0A9D1CM95"/>
<comment type="caution">
    <text evidence="1">The sequence shown here is derived from an EMBL/GenBank/DDBJ whole genome shotgun (WGS) entry which is preliminary data.</text>
</comment>
<dbReference type="Proteomes" id="UP000886796">
    <property type="component" value="Unassembled WGS sequence"/>
</dbReference>
<sequence>MKGQGKNPSPCLTCTRVPNPRNCENKQCKLWQRWFLARWALIHTWPRAVMDREDFRPGGVAVGGNTYSHPDAVRRYLATDPCKGCLCPRDLCTTPCRVKETWVKAKEERL</sequence>